<dbReference type="Proteomes" id="UP000295063">
    <property type="component" value="Unassembled WGS sequence"/>
</dbReference>
<evidence type="ECO:0000256" key="1">
    <source>
        <dbReference type="ARBA" id="ARBA00022679"/>
    </source>
</evidence>
<dbReference type="SUPFAM" id="SSF51569">
    <property type="entry name" value="Aldolase"/>
    <property type="match status" value="1"/>
</dbReference>
<feature type="domain" description="Pyruvate carboxyltransferase" evidence="2">
    <location>
        <begin position="1"/>
        <end position="240"/>
    </location>
</feature>
<sequence>MGTSIRYMDQTLGEGMKKGLPAAVISLMAQELSNLPVAGMDISFAQLTEYEHALAGFRQLLRVRVSSSVQEIAAVYSRGVASVTFIYEHSSGRTITAELENALNKALQLGMKSSLAITNASVLSVEEVTTIIQQIRGAGLDSLIYCDSSSRFDPFMAFAAISEIKKRISCSLEFHGGNQFGLATANALSAIQAGAQRIGTAVAGVGTPGCAAWEEVLLSNRFLLERPVELNDGLAKRCAVILAAMEEELAVDKAVIGDNIFAHESGLHIFGIQKDPRIYEPFPPEAVGLERYLIVGRHSGTTSLQIVLQEQGIQVHSTVLQRMLKQVRQAVLTRKRPLRSAEVLELCLSGQAV</sequence>
<name>A0A4V2Q8Q7_9FIRM</name>
<dbReference type="PANTHER" id="PTHR42880">
    <property type="entry name" value="HOMOCITRATE SYNTHASE"/>
    <property type="match status" value="1"/>
</dbReference>
<keyword evidence="1" id="KW-0808">Transferase</keyword>
<reference evidence="3 4" key="1">
    <citation type="submission" date="2019-03" db="EMBL/GenBank/DDBJ databases">
        <title>Genomic Encyclopedia of Type Strains, Phase IV (KMG-IV): sequencing the most valuable type-strain genomes for metagenomic binning, comparative biology and taxonomic classification.</title>
        <authorList>
            <person name="Goeker M."/>
        </authorList>
    </citation>
    <scope>NUCLEOTIDE SEQUENCE [LARGE SCALE GENOMIC DNA]</scope>
    <source>
        <strain evidence="3 4">DSM 15969</strain>
    </source>
</reference>
<dbReference type="Gene3D" id="3.20.20.70">
    <property type="entry name" value="Aldolase class I"/>
    <property type="match status" value="1"/>
</dbReference>
<dbReference type="PROSITE" id="PS50991">
    <property type="entry name" value="PYR_CT"/>
    <property type="match status" value="1"/>
</dbReference>
<dbReference type="Pfam" id="PF22617">
    <property type="entry name" value="HCS_D2"/>
    <property type="match status" value="1"/>
</dbReference>
<dbReference type="RefSeq" id="WP_132078837.1">
    <property type="nucleotide sequence ID" value="NZ_SLUI01000005.1"/>
</dbReference>
<dbReference type="OrthoDB" id="503431at2"/>
<dbReference type="InterPro" id="IPR013785">
    <property type="entry name" value="Aldolase_TIM"/>
</dbReference>
<dbReference type="InterPro" id="IPR054691">
    <property type="entry name" value="LeuA/HCS_post-cat"/>
</dbReference>
<dbReference type="Gene3D" id="1.10.238.260">
    <property type="match status" value="1"/>
</dbReference>
<evidence type="ECO:0000259" key="2">
    <source>
        <dbReference type="PROSITE" id="PS50991"/>
    </source>
</evidence>
<dbReference type="GO" id="GO:0016740">
    <property type="term" value="F:transferase activity"/>
    <property type="evidence" value="ECO:0007669"/>
    <property type="project" value="UniProtKB-KW"/>
</dbReference>
<dbReference type="Pfam" id="PF00682">
    <property type="entry name" value="HMGL-like"/>
    <property type="match status" value="1"/>
</dbReference>
<proteinExistence type="predicted"/>
<accession>A0A4V2Q8Q7</accession>
<dbReference type="PANTHER" id="PTHR42880:SF1">
    <property type="entry name" value="ISOPROPYLMALATE_HOMOCITRATE_CITRAMALATE SYNTHASE FAMILY PROTEIN"/>
    <property type="match status" value="1"/>
</dbReference>
<protein>
    <submittedName>
        <fullName evidence="3">Homocitrate synthase NifV</fullName>
    </submittedName>
</protein>
<evidence type="ECO:0000313" key="4">
    <source>
        <dbReference type="Proteomes" id="UP000295063"/>
    </source>
</evidence>
<keyword evidence="4" id="KW-1185">Reference proteome</keyword>
<evidence type="ECO:0000313" key="3">
    <source>
        <dbReference type="EMBL" id="TCL37765.1"/>
    </source>
</evidence>
<dbReference type="AlphaFoldDB" id="A0A4V2Q8Q7"/>
<dbReference type="InterPro" id="IPR000891">
    <property type="entry name" value="PYR_CT"/>
</dbReference>
<gene>
    <name evidence="3" type="ORF">EV210_105201</name>
</gene>
<organism evidence="3 4">
    <name type="scientific">Anaerospora hongkongensis</name>
    <dbReference type="NCBI Taxonomy" id="244830"/>
    <lineage>
        <taxon>Bacteria</taxon>
        <taxon>Bacillati</taxon>
        <taxon>Bacillota</taxon>
        <taxon>Negativicutes</taxon>
        <taxon>Selenomonadales</taxon>
        <taxon>Sporomusaceae</taxon>
        <taxon>Anaerospora</taxon>
    </lineage>
</organism>
<comment type="caution">
    <text evidence="3">The sequence shown here is derived from an EMBL/GenBank/DDBJ whole genome shotgun (WGS) entry which is preliminary data.</text>
</comment>
<dbReference type="EMBL" id="SLUI01000005">
    <property type="protein sequence ID" value="TCL37765.1"/>
    <property type="molecule type" value="Genomic_DNA"/>
</dbReference>